<dbReference type="Proteomes" id="UP000602745">
    <property type="component" value="Unassembled WGS sequence"/>
</dbReference>
<dbReference type="InterPro" id="IPR050266">
    <property type="entry name" value="AB_hydrolase_sf"/>
</dbReference>
<comment type="caution">
    <text evidence="2">The sequence shown here is derived from an EMBL/GenBank/DDBJ whole genome shotgun (WGS) entry which is preliminary data.</text>
</comment>
<evidence type="ECO:0000313" key="2">
    <source>
        <dbReference type="EMBL" id="GGE51356.1"/>
    </source>
</evidence>
<evidence type="ECO:0000259" key="1">
    <source>
        <dbReference type="Pfam" id="PF00561"/>
    </source>
</evidence>
<dbReference type="Gene3D" id="3.40.50.1820">
    <property type="entry name" value="alpha/beta hydrolase"/>
    <property type="match status" value="1"/>
</dbReference>
<gene>
    <name evidence="2" type="ORF">GCM10007276_30560</name>
</gene>
<dbReference type="PANTHER" id="PTHR43798">
    <property type="entry name" value="MONOACYLGLYCEROL LIPASE"/>
    <property type="match status" value="1"/>
</dbReference>
<protein>
    <recommendedName>
        <fullName evidence="1">AB hydrolase-1 domain-containing protein</fullName>
    </recommendedName>
</protein>
<dbReference type="InterPro" id="IPR000073">
    <property type="entry name" value="AB_hydrolase_1"/>
</dbReference>
<dbReference type="InterPro" id="IPR029058">
    <property type="entry name" value="AB_hydrolase_fold"/>
</dbReference>
<keyword evidence="3" id="KW-1185">Reference proteome</keyword>
<name>A0A8J2YLH7_9RHOB</name>
<dbReference type="PANTHER" id="PTHR43798:SF33">
    <property type="entry name" value="HYDROLASE, PUTATIVE (AFU_ORTHOLOGUE AFUA_2G14860)-RELATED"/>
    <property type="match status" value="1"/>
</dbReference>
<organism evidence="2 3">
    <name type="scientific">Agaricicola taiwanensis</name>
    <dbReference type="NCBI Taxonomy" id="591372"/>
    <lineage>
        <taxon>Bacteria</taxon>
        <taxon>Pseudomonadati</taxon>
        <taxon>Pseudomonadota</taxon>
        <taxon>Alphaproteobacteria</taxon>
        <taxon>Rhodobacterales</taxon>
        <taxon>Paracoccaceae</taxon>
        <taxon>Agaricicola</taxon>
    </lineage>
</organism>
<reference evidence="2" key="2">
    <citation type="submission" date="2020-09" db="EMBL/GenBank/DDBJ databases">
        <authorList>
            <person name="Sun Q."/>
            <person name="Sedlacek I."/>
        </authorList>
    </citation>
    <scope>NUCLEOTIDE SEQUENCE</scope>
    <source>
        <strain evidence="2">CCM 7684</strain>
    </source>
</reference>
<dbReference type="AlphaFoldDB" id="A0A8J2YLH7"/>
<proteinExistence type="predicted"/>
<sequence length="286" mass="30726">MERGYLATRLGQVHYYAAGEGELVLLIHQSGRSARMFDEVVPVLGASCRAVAIDLPGFGNSDPLPEGTSIDEIADVCADAIRELGAAKAHVYGHHSGNKVATSLAVRYPELIDRLVLAGQSHSIIADQKERNEAIHKFVKPYEDVAAARDPKLMRAEKWALTYRTMMNVWLQPGAMSGSFKGGDALAKALVLDTLQGSEGSARLYSANLNYDLGAGYAAIPVKTLVLEIVTPEEDRLIGRQGSSLLKIIPDSSLAEIAHEDGDGVTLEGRADDLAAILVDFFALRA</sequence>
<evidence type="ECO:0000313" key="3">
    <source>
        <dbReference type="Proteomes" id="UP000602745"/>
    </source>
</evidence>
<dbReference type="GO" id="GO:0016020">
    <property type="term" value="C:membrane"/>
    <property type="evidence" value="ECO:0007669"/>
    <property type="project" value="TreeGrafter"/>
</dbReference>
<dbReference type="Pfam" id="PF00561">
    <property type="entry name" value="Abhydrolase_1"/>
    <property type="match status" value="1"/>
</dbReference>
<dbReference type="SUPFAM" id="SSF53474">
    <property type="entry name" value="alpha/beta-Hydrolases"/>
    <property type="match status" value="1"/>
</dbReference>
<reference evidence="2" key="1">
    <citation type="journal article" date="2014" name="Int. J. Syst. Evol. Microbiol.">
        <title>Complete genome sequence of Corynebacterium casei LMG S-19264T (=DSM 44701T), isolated from a smear-ripened cheese.</title>
        <authorList>
            <consortium name="US DOE Joint Genome Institute (JGI-PGF)"/>
            <person name="Walter F."/>
            <person name="Albersmeier A."/>
            <person name="Kalinowski J."/>
            <person name="Ruckert C."/>
        </authorList>
    </citation>
    <scope>NUCLEOTIDE SEQUENCE</scope>
    <source>
        <strain evidence="2">CCM 7684</strain>
    </source>
</reference>
<dbReference type="PRINTS" id="PR00111">
    <property type="entry name" value="ABHYDROLASE"/>
</dbReference>
<accession>A0A8J2YLH7</accession>
<feature type="domain" description="AB hydrolase-1" evidence="1">
    <location>
        <begin position="23"/>
        <end position="128"/>
    </location>
</feature>
<dbReference type="EMBL" id="BMCP01000004">
    <property type="protein sequence ID" value="GGE51356.1"/>
    <property type="molecule type" value="Genomic_DNA"/>
</dbReference>
<dbReference type="RefSeq" id="WP_188410669.1">
    <property type="nucleotide sequence ID" value="NZ_BMCP01000004.1"/>
</dbReference>